<feature type="domain" description="NUMOD4" evidence="1">
    <location>
        <begin position="3"/>
        <end position="56"/>
    </location>
</feature>
<protein>
    <submittedName>
        <fullName evidence="4">NUMOD4</fullName>
    </submittedName>
</protein>
<dbReference type="InterPro" id="IPR044925">
    <property type="entry name" value="His-Me_finger_sf"/>
</dbReference>
<dbReference type="InterPro" id="IPR003615">
    <property type="entry name" value="HNH_nuc"/>
</dbReference>
<dbReference type="SUPFAM" id="SSF54060">
    <property type="entry name" value="His-Me finger endonucleases"/>
    <property type="match status" value="1"/>
</dbReference>
<name>A0A6J5T282_9CAUD</name>
<evidence type="ECO:0000259" key="1">
    <source>
        <dbReference type="Pfam" id="PF07463"/>
    </source>
</evidence>
<evidence type="ECO:0000313" key="3">
    <source>
        <dbReference type="EMBL" id="CAB4202564.1"/>
    </source>
</evidence>
<dbReference type="EMBL" id="LR797491">
    <property type="protein sequence ID" value="CAB4220797.1"/>
    <property type="molecule type" value="Genomic_DNA"/>
</dbReference>
<evidence type="ECO:0000313" key="4">
    <source>
        <dbReference type="EMBL" id="CAB4220797.1"/>
    </source>
</evidence>
<dbReference type="InterPro" id="IPR010902">
    <property type="entry name" value="NUMOD4"/>
</dbReference>
<dbReference type="Gene3D" id="3.90.75.20">
    <property type="match status" value="1"/>
</dbReference>
<accession>A0A6J5T282</accession>
<dbReference type="Pfam" id="PF13392">
    <property type="entry name" value="HNH_3"/>
    <property type="match status" value="1"/>
</dbReference>
<dbReference type="Pfam" id="PF07463">
    <property type="entry name" value="NUMOD4"/>
    <property type="match status" value="1"/>
</dbReference>
<gene>
    <name evidence="3" type="ORF">UFOVP1376_24</name>
    <name evidence="4" type="ORF">UFOVP1623_39</name>
</gene>
<evidence type="ECO:0000259" key="2">
    <source>
        <dbReference type="Pfam" id="PF13392"/>
    </source>
</evidence>
<dbReference type="EMBL" id="LR797312">
    <property type="protein sequence ID" value="CAB4202564.1"/>
    <property type="molecule type" value="Genomic_DNA"/>
</dbReference>
<organism evidence="4">
    <name type="scientific">uncultured Caudovirales phage</name>
    <dbReference type="NCBI Taxonomy" id="2100421"/>
    <lineage>
        <taxon>Viruses</taxon>
        <taxon>Duplodnaviria</taxon>
        <taxon>Heunggongvirae</taxon>
        <taxon>Uroviricota</taxon>
        <taxon>Caudoviricetes</taxon>
        <taxon>Peduoviridae</taxon>
        <taxon>Maltschvirus</taxon>
        <taxon>Maltschvirus maltsch</taxon>
    </lineage>
</organism>
<sequence length="181" mass="20165">MMETWKDIIGFEGLYSVSTHGNVRRDAPTRGFGSRVAPGRHLRQKRCADGYRSVSIYPARGCQKQIHVHRLVAAAFIGSVPDGHVVNHKDGNKSNNVLENLEYVTPSQNTKHAFAIGLMKGKKGEANSMAKINDDTIRAIKILAYEHSWSNNAIARAMCMDPAKVGRILEGKIWPHVLYAW</sequence>
<reference evidence="4" key="1">
    <citation type="submission" date="2020-05" db="EMBL/GenBank/DDBJ databases">
        <authorList>
            <person name="Chiriac C."/>
            <person name="Salcher M."/>
            <person name="Ghai R."/>
            <person name="Kavagutti S V."/>
        </authorList>
    </citation>
    <scope>NUCLEOTIDE SEQUENCE</scope>
</reference>
<dbReference type="GO" id="GO:0016788">
    <property type="term" value="F:hydrolase activity, acting on ester bonds"/>
    <property type="evidence" value="ECO:0007669"/>
    <property type="project" value="InterPro"/>
</dbReference>
<feature type="domain" description="HNH nuclease" evidence="2">
    <location>
        <begin position="67"/>
        <end position="110"/>
    </location>
</feature>
<proteinExistence type="predicted"/>